<organism evidence="1 2">
    <name type="scientific">Yoonia phaeophyticola</name>
    <dbReference type="NCBI Taxonomy" id="3137369"/>
    <lineage>
        <taxon>Bacteria</taxon>
        <taxon>Pseudomonadati</taxon>
        <taxon>Pseudomonadota</taxon>
        <taxon>Alphaproteobacteria</taxon>
        <taxon>Rhodobacterales</taxon>
        <taxon>Paracoccaceae</taxon>
        <taxon>Yoonia</taxon>
    </lineage>
</organism>
<keyword evidence="2" id="KW-1185">Reference proteome</keyword>
<dbReference type="Pfam" id="PF08892">
    <property type="entry name" value="YqcI_YcgG"/>
    <property type="match status" value="1"/>
</dbReference>
<reference evidence="2" key="1">
    <citation type="submission" date="2024-04" db="EMBL/GenBank/DDBJ databases">
        <title>Phylogenomic analyses of a clade within the roseobacter group suggest taxonomic reassignments of species of the genera Aestuariivita, Citreicella, Loktanella, Nautella, Pelagibaca, Ruegeria, Thalassobius, Thiobacimonas and Tropicibacter, and the proposal o.</title>
        <authorList>
            <person name="Jeon C.O."/>
        </authorList>
    </citation>
    <scope>NUCLEOTIDE SEQUENCE [LARGE SCALE GENOMIC DNA]</scope>
    <source>
        <strain evidence="2">BS5-3</strain>
    </source>
</reference>
<evidence type="ECO:0000313" key="1">
    <source>
        <dbReference type="EMBL" id="WZC49070.1"/>
    </source>
</evidence>
<evidence type="ECO:0000313" key="2">
    <source>
        <dbReference type="Proteomes" id="UP001440612"/>
    </source>
</evidence>
<dbReference type="InterPro" id="IPR014988">
    <property type="entry name" value="Uncharacterised_YqcI/YcgG"/>
</dbReference>
<name>A0ABZ2V3J0_9RHOB</name>
<sequence>MLIAQKEIPETSPAWHHTVLHDLSLRLEDEQGFPCIFSKNAFARGLVKLCFVEDNLSQSLRQLADDLRLYVKLSDRWDGNLGTAYPLVVAFSQNAIQSQSLEDYHAFGWWILQQLHDFDEKPWPEGVSTDPHHPYWSMCFHGMQIFVNMSCPAHEQRRSRNLGSHLLFIINPRERFDVVAGDTDAGRKVRANIRSRIEKYDQQSHCPQLGSFVAGEIEWWQYGITDVNTTDRADKCPFRSNT</sequence>
<accession>A0ABZ2V3J0</accession>
<dbReference type="RefSeq" id="WP_341367182.1">
    <property type="nucleotide sequence ID" value="NZ_CP150951.2"/>
</dbReference>
<dbReference type="PANTHER" id="PTHR40045:SF1">
    <property type="entry name" value="YQCI_YCGG FAMILY PROTEIN"/>
    <property type="match status" value="1"/>
</dbReference>
<dbReference type="PANTHER" id="PTHR40045">
    <property type="entry name" value="YCGG FAMILY PROTEIN"/>
    <property type="match status" value="1"/>
</dbReference>
<protein>
    <submittedName>
        <fullName evidence="1">YqcI/YcgG family protein</fullName>
    </submittedName>
</protein>
<dbReference type="Proteomes" id="UP001440612">
    <property type="component" value="Chromosome"/>
</dbReference>
<dbReference type="EMBL" id="CP150951">
    <property type="protein sequence ID" value="WZC49070.1"/>
    <property type="molecule type" value="Genomic_DNA"/>
</dbReference>
<proteinExistence type="predicted"/>
<gene>
    <name evidence="1" type="ORF">AABB29_19950</name>
</gene>